<dbReference type="PANTHER" id="PTHR10000">
    <property type="entry name" value="PHOSPHOSERINE PHOSPHATASE"/>
    <property type="match status" value="1"/>
</dbReference>
<organism evidence="1 2">
    <name type="scientific">Candidatus Moanibacter tarae</name>
    <dbReference type="NCBI Taxonomy" id="2200854"/>
    <lineage>
        <taxon>Bacteria</taxon>
        <taxon>Pseudomonadati</taxon>
        <taxon>Verrucomicrobiota</taxon>
        <taxon>Opitutia</taxon>
        <taxon>Puniceicoccales</taxon>
        <taxon>Puniceicoccales incertae sedis</taxon>
        <taxon>Candidatus Moanibacter</taxon>
    </lineage>
</organism>
<dbReference type="PANTHER" id="PTHR10000:SF8">
    <property type="entry name" value="HAD SUPERFAMILY HYDROLASE-LIKE, TYPE 3"/>
    <property type="match status" value="1"/>
</dbReference>
<dbReference type="NCBIfam" id="TIGR01484">
    <property type="entry name" value="HAD-SF-IIB"/>
    <property type="match status" value="1"/>
</dbReference>
<dbReference type="Proteomes" id="UP000247465">
    <property type="component" value="Chromosome"/>
</dbReference>
<dbReference type="Gene3D" id="3.40.50.1000">
    <property type="entry name" value="HAD superfamily/HAD-like"/>
    <property type="match status" value="1"/>
</dbReference>
<dbReference type="InterPro" id="IPR023214">
    <property type="entry name" value="HAD_sf"/>
</dbReference>
<dbReference type="AlphaFoldDB" id="A0A2Z4ADN0"/>
<gene>
    <name evidence="1" type="ORF">DF168_01581</name>
</gene>
<name>A0A2Z4ADN0_9BACT</name>
<proteinExistence type="predicted"/>
<reference evidence="1 2" key="1">
    <citation type="submission" date="2018-06" db="EMBL/GenBank/DDBJ databases">
        <title>Draft Genome Sequence of a Novel Marine Bacterium Related to the Verrucomicrobia.</title>
        <authorList>
            <person name="Vosseberg J."/>
            <person name="Martijn J."/>
            <person name="Ettema T.J.G."/>
        </authorList>
    </citation>
    <scope>NUCLEOTIDE SEQUENCE [LARGE SCALE GENOMIC DNA]</scope>
    <source>
        <strain evidence="1">TARA_B100001123</strain>
    </source>
</reference>
<dbReference type="GO" id="GO:0000287">
    <property type="term" value="F:magnesium ion binding"/>
    <property type="evidence" value="ECO:0007669"/>
    <property type="project" value="TreeGrafter"/>
</dbReference>
<dbReference type="InterPro" id="IPR036412">
    <property type="entry name" value="HAD-like_sf"/>
</dbReference>
<protein>
    <submittedName>
        <fullName evidence="1">Phosphatase</fullName>
        <ecNumber evidence="1">3.1.3.-</ecNumber>
    </submittedName>
</protein>
<accession>A0A2Z4ADN0</accession>
<dbReference type="GO" id="GO:0016791">
    <property type="term" value="F:phosphatase activity"/>
    <property type="evidence" value="ECO:0007669"/>
    <property type="project" value="TreeGrafter"/>
</dbReference>
<evidence type="ECO:0000313" key="1">
    <source>
        <dbReference type="EMBL" id="AWT60373.1"/>
    </source>
</evidence>
<dbReference type="EC" id="3.1.3.-" evidence="1"/>
<dbReference type="SUPFAM" id="SSF56784">
    <property type="entry name" value="HAD-like"/>
    <property type="match status" value="1"/>
</dbReference>
<dbReference type="InterPro" id="IPR006379">
    <property type="entry name" value="HAD-SF_hydro_IIB"/>
</dbReference>
<dbReference type="Gene3D" id="3.30.1240.10">
    <property type="match status" value="1"/>
</dbReference>
<dbReference type="Pfam" id="PF08282">
    <property type="entry name" value="Hydrolase_3"/>
    <property type="match status" value="1"/>
</dbReference>
<dbReference type="EMBL" id="CP029803">
    <property type="protein sequence ID" value="AWT60373.1"/>
    <property type="molecule type" value="Genomic_DNA"/>
</dbReference>
<dbReference type="GO" id="GO:0005829">
    <property type="term" value="C:cytosol"/>
    <property type="evidence" value="ECO:0007669"/>
    <property type="project" value="TreeGrafter"/>
</dbReference>
<keyword evidence="1" id="KW-0378">Hydrolase</keyword>
<evidence type="ECO:0000313" key="2">
    <source>
        <dbReference type="Proteomes" id="UP000247465"/>
    </source>
</evidence>
<dbReference type="KEGG" id="mtar:DF168_01581"/>
<sequence>MKSILFTDLDGTLLDRDSKLSWRNRKALWNLGHRGFLRVAVTGRSLFSAQQALKKGFPLEYLITSNGAGIFDFRSGELITSYYLSQETTAAAIELLLSLKVDFMVHAPVPDNHNFVFHRSGGENHDFSSRCERYRDFCSPLDPNHSGSKKASQFLIVVTPDKDPEYQHRVFQDLFPKLSVIRTTSPLDQRSCWIEIFPPLVSKAKAADWLSRYLGMERRSSFAVGNDYNDLDLLEWSHRSVVVANAPAELRRRFTVVAGYDRDGFAEAVEIWTS</sequence>